<comment type="similarity">
    <text evidence="1">Belongs to the DTD family.</text>
</comment>
<evidence type="ECO:0000256" key="1">
    <source>
        <dbReference type="ARBA" id="ARBA00009673"/>
    </source>
</evidence>
<dbReference type="InterPro" id="IPR003732">
    <property type="entry name" value="Daa-tRNA_deacyls_DTD"/>
</dbReference>
<gene>
    <name evidence="2" type="ORF">METZ01_LOCUS143764</name>
</gene>
<evidence type="ECO:0008006" key="3">
    <source>
        <dbReference type="Google" id="ProtNLM"/>
    </source>
</evidence>
<dbReference type="AlphaFoldDB" id="A0A381ZNS6"/>
<protein>
    <recommendedName>
        <fullName evidence="3">D-aminoacyl-tRNA deacylase</fullName>
    </recommendedName>
</protein>
<dbReference type="Gene3D" id="3.50.80.10">
    <property type="entry name" value="D-tyrosyl-tRNA(Tyr) deacylase"/>
    <property type="match status" value="1"/>
</dbReference>
<evidence type="ECO:0000313" key="2">
    <source>
        <dbReference type="EMBL" id="SVA90910.1"/>
    </source>
</evidence>
<dbReference type="FunFam" id="3.50.80.10:FF:000001">
    <property type="entry name" value="D-aminoacyl-tRNA deacylase"/>
    <property type="match status" value="1"/>
</dbReference>
<dbReference type="HAMAP" id="MF_00518">
    <property type="entry name" value="Deacylase_Dtd"/>
    <property type="match status" value="1"/>
</dbReference>
<dbReference type="InterPro" id="IPR023509">
    <property type="entry name" value="DTD-like_sf"/>
</dbReference>
<dbReference type="NCBIfam" id="TIGR00256">
    <property type="entry name" value="D-aminoacyl-tRNA deacylase"/>
    <property type="match status" value="1"/>
</dbReference>
<proteinExistence type="inferred from homology"/>
<dbReference type="PANTHER" id="PTHR10472">
    <property type="entry name" value="D-TYROSYL-TRNA TYR DEACYLASE"/>
    <property type="match status" value="1"/>
</dbReference>
<dbReference type="SUPFAM" id="SSF69500">
    <property type="entry name" value="DTD-like"/>
    <property type="match status" value="1"/>
</dbReference>
<dbReference type="PANTHER" id="PTHR10472:SF5">
    <property type="entry name" value="D-AMINOACYL-TRNA DEACYLASE 1"/>
    <property type="match status" value="1"/>
</dbReference>
<name>A0A381ZNS6_9ZZZZ</name>
<reference evidence="2" key="1">
    <citation type="submission" date="2018-05" db="EMBL/GenBank/DDBJ databases">
        <authorList>
            <person name="Lanie J.A."/>
            <person name="Ng W.-L."/>
            <person name="Kazmierczak K.M."/>
            <person name="Andrzejewski T.M."/>
            <person name="Davidsen T.M."/>
            <person name="Wayne K.J."/>
            <person name="Tettelin H."/>
            <person name="Glass J.I."/>
            <person name="Rusch D."/>
            <person name="Podicherti R."/>
            <person name="Tsui H.-C.T."/>
            <person name="Winkler M.E."/>
        </authorList>
    </citation>
    <scope>NUCLEOTIDE SEQUENCE</scope>
</reference>
<sequence length="158" mass="17513">MRSVIQRVDQASVSVDGTTVGHIDQGLCLFIGITHGDTEEDIKYIVDKTLNMRVFPEKSEVSGFDQSVQEVTGGLLLISQFTLYASTRKGRRPSFIDAAHRDMAQSIFDKTVQAFQSSGLQIQTGIFGASMNVKIDNSGPFTILLDSRDKDIPRRRQT</sequence>
<dbReference type="GO" id="GO:0051500">
    <property type="term" value="F:D-tyrosyl-tRNA(Tyr) deacylase activity"/>
    <property type="evidence" value="ECO:0007669"/>
    <property type="project" value="TreeGrafter"/>
</dbReference>
<accession>A0A381ZNS6</accession>
<organism evidence="2">
    <name type="scientific">marine metagenome</name>
    <dbReference type="NCBI Taxonomy" id="408172"/>
    <lineage>
        <taxon>unclassified sequences</taxon>
        <taxon>metagenomes</taxon>
        <taxon>ecological metagenomes</taxon>
    </lineage>
</organism>
<dbReference type="GO" id="GO:0005737">
    <property type="term" value="C:cytoplasm"/>
    <property type="evidence" value="ECO:0007669"/>
    <property type="project" value="InterPro"/>
</dbReference>
<dbReference type="Pfam" id="PF02580">
    <property type="entry name" value="Tyr_Deacylase"/>
    <property type="match status" value="1"/>
</dbReference>
<dbReference type="EMBL" id="UINC01022059">
    <property type="protein sequence ID" value="SVA90910.1"/>
    <property type="molecule type" value="Genomic_DNA"/>
</dbReference>